<organism evidence="2 3">
    <name type="scientific">Alteromonas australica</name>
    <dbReference type="NCBI Taxonomy" id="589873"/>
    <lineage>
        <taxon>Bacteria</taxon>
        <taxon>Pseudomonadati</taxon>
        <taxon>Pseudomonadota</taxon>
        <taxon>Gammaproteobacteria</taxon>
        <taxon>Alteromonadales</taxon>
        <taxon>Alteromonadaceae</taxon>
        <taxon>Alteromonas/Salinimonas group</taxon>
        <taxon>Alteromonas</taxon>
    </lineage>
</organism>
<feature type="region of interest" description="Disordered" evidence="1">
    <location>
        <begin position="45"/>
        <end position="77"/>
    </location>
</feature>
<dbReference type="EMBL" id="DNAN01000587">
    <property type="protein sequence ID" value="HAW77364.1"/>
    <property type="molecule type" value="Genomic_DNA"/>
</dbReference>
<dbReference type="AlphaFoldDB" id="A0A350P7U7"/>
<sequence>MKSNIQDGTEETKGPDIEGRKFDTNALHNVLSAIDQNRKMTTGYNNFKPFTEMPDQGNPYPAVPLAGKYMNEETGTM</sequence>
<feature type="region of interest" description="Disordered" evidence="1">
    <location>
        <begin position="1"/>
        <end position="20"/>
    </location>
</feature>
<evidence type="ECO:0000256" key="1">
    <source>
        <dbReference type="SAM" id="MobiDB-lite"/>
    </source>
</evidence>
<name>A0A350P7U7_9ALTE</name>
<proteinExistence type="predicted"/>
<dbReference type="Proteomes" id="UP000263517">
    <property type="component" value="Unassembled WGS sequence"/>
</dbReference>
<comment type="caution">
    <text evidence="2">The sequence shown here is derived from an EMBL/GenBank/DDBJ whole genome shotgun (WGS) entry which is preliminary data.</text>
</comment>
<accession>A0A350P7U7</accession>
<reference evidence="2 3" key="1">
    <citation type="journal article" date="2018" name="Nat. Biotechnol.">
        <title>A standardized bacterial taxonomy based on genome phylogeny substantially revises the tree of life.</title>
        <authorList>
            <person name="Parks D.H."/>
            <person name="Chuvochina M."/>
            <person name="Waite D.W."/>
            <person name="Rinke C."/>
            <person name="Skarshewski A."/>
            <person name="Chaumeil P.A."/>
            <person name="Hugenholtz P."/>
        </authorList>
    </citation>
    <scope>NUCLEOTIDE SEQUENCE [LARGE SCALE GENOMIC DNA]</scope>
    <source>
        <strain evidence="2">UBA11978</strain>
    </source>
</reference>
<gene>
    <name evidence="2" type="ORF">DCW74_16725</name>
</gene>
<evidence type="ECO:0000313" key="2">
    <source>
        <dbReference type="EMBL" id="HAW77364.1"/>
    </source>
</evidence>
<evidence type="ECO:0000313" key="3">
    <source>
        <dbReference type="Proteomes" id="UP000263517"/>
    </source>
</evidence>
<protein>
    <submittedName>
        <fullName evidence="2">Uncharacterized protein</fullName>
    </submittedName>
</protein>
<feature type="compositionally biased region" description="Basic and acidic residues" evidence="1">
    <location>
        <begin position="10"/>
        <end position="20"/>
    </location>
</feature>